<dbReference type="PROSITE" id="PS51354">
    <property type="entry name" value="GLUTAREDOXIN_2"/>
    <property type="match status" value="1"/>
</dbReference>
<dbReference type="Gene3D" id="3.40.30.10">
    <property type="entry name" value="Glutaredoxin"/>
    <property type="match status" value="1"/>
</dbReference>
<dbReference type="AlphaFoldDB" id="A0AAD7XKE5"/>
<comment type="caution">
    <text evidence="8">The sequence shown here is derived from an EMBL/GenBank/DDBJ whole genome shotgun (WGS) entry which is preliminary data.</text>
</comment>
<dbReference type="GO" id="GO:0046872">
    <property type="term" value="F:metal ion binding"/>
    <property type="evidence" value="ECO:0007669"/>
    <property type="project" value="UniProtKB-KW"/>
</dbReference>
<dbReference type="PANTHER" id="PTHR10293:SF16">
    <property type="entry name" value="GLUTAREDOXIN-RELATED PROTEIN 5, MITOCHONDRIAL"/>
    <property type="match status" value="1"/>
</dbReference>
<dbReference type="CDD" id="cd03028">
    <property type="entry name" value="GRX_PICOT_like"/>
    <property type="match status" value="1"/>
</dbReference>
<sequence>MLMLLVWFGVGSAFAAPRMSLSPPTKDRIDSMIGSNKVMLFMKGSKVMPQCGFSNMAVQILNAVGADYETCDVLADDAIRSGIKEYSEWPTIPQLYVDGERGNSSR</sequence>
<keyword evidence="3" id="KW-0408">Iron</keyword>
<keyword evidence="9" id="KW-1185">Reference proteome</keyword>
<dbReference type="Pfam" id="PF00462">
    <property type="entry name" value="Glutaredoxin"/>
    <property type="match status" value="1"/>
</dbReference>
<evidence type="ECO:0000256" key="3">
    <source>
        <dbReference type="ARBA" id="ARBA00023004"/>
    </source>
</evidence>
<dbReference type="Proteomes" id="UP001230188">
    <property type="component" value="Unassembled WGS sequence"/>
</dbReference>
<dbReference type="PANTHER" id="PTHR10293">
    <property type="entry name" value="GLUTAREDOXIN FAMILY MEMBER"/>
    <property type="match status" value="1"/>
</dbReference>
<evidence type="ECO:0000313" key="8">
    <source>
        <dbReference type="EMBL" id="KAJ8601591.1"/>
    </source>
</evidence>
<accession>A0AAD7XKE5</accession>
<feature type="signal peptide" evidence="6">
    <location>
        <begin position="1"/>
        <end position="15"/>
    </location>
</feature>
<keyword evidence="2" id="KW-0479">Metal-binding</keyword>
<gene>
    <name evidence="8" type="ORF">CTAYLR_010139</name>
</gene>
<dbReference type="InterPro" id="IPR002109">
    <property type="entry name" value="Glutaredoxin"/>
</dbReference>
<evidence type="ECO:0000256" key="2">
    <source>
        <dbReference type="ARBA" id="ARBA00022723"/>
    </source>
</evidence>
<dbReference type="GO" id="GO:0005739">
    <property type="term" value="C:mitochondrion"/>
    <property type="evidence" value="ECO:0007669"/>
    <property type="project" value="UniProtKB-ARBA"/>
</dbReference>
<keyword evidence="4" id="KW-0411">Iron-sulfur</keyword>
<evidence type="ECO:0000313" key="9">
    <source>
        <dbReference type="Proteomes" id="UP001230188"/>
    </source>
</evidence>
<dbReference type="GO" id="GO:0051537">
    <property type="term" value="F:2 iron, 2 sulfur cluster binding"/>
    <property type="evidence" value="ECO:0007669"/>
    <property type="project" value="UniProtKB-KW"/>
</dbReference>
<keyword evidence="1" id="KW-0001">2Fe-2S</keyword>
<name>A0AAD7XKE5_9STRA</name>
<feature type="domain" description="Glutaredoxin" evidence="7">
    <location>
        <begin position="38"/>
        <end position="100"/>
    </location>
</feature>
<keyword evidence="6" id="KW-0732">Signal</keyword>
<dbReference type="InterPro" id="IPR033658">
    <property type="entry name" value="GRX_PICOT-like"/>
</dbReference>
<reference evidence="8" key="1">
    <citation type="submission" date="2023-01" db="EMBL/GenBank/DDBJ databases">
        <title>Metagenome sequencing of chrysophaentin producing Chrysophaeum taylorii.</title>
        <authorList>
            <person name="Davison J."/>
            <person name="Bewley C."/>
        </authorList>
    </citation>
    <scope>NUCLEOTIDE SEQUENCE</scope>
    <source>
        <strain evidence="8">NIES-1699</strain>
    </source>
</reference>
<keyword evidence="5" id="KW-0676">Redox-active center</keyword>
<evidence type="ECO:0000256" key="1">
    <source>
        <dbReference type="ARBA" id="ARBA00022714"/>
    </source>
</evidence>
<dbReference type="InterPro" id="IPR036249">
    <property type="entry name" value="Thioredoxin-like_sf"/>
</dbReference>
<organism evidence="8 9">
    <name type="scientific">Chrysophaeum taylorii</name>
    <dbReference type="NCBI Taxonomy" id="2483200"/>
    <lineage>
        <taxon>Eukaryota</taxon>
        <taxon>Sar</taxon>
        <taxon>Stramenopiles</taxon>
        <taxon>Ochrophyta</taxon>
        <taxon>Pelagophyceae</taxon>
        <taxon>Pelagomonadales</taxon>
        <taxon>Pelagomonadaceae</taxon>
        <taxon>Chrysophaeum</taxon>
    </lineage>
</organism>
<evidence type="ECO:0000256" key="6">
    <source>
        <dbReference type="SAM" id="SignalP"/>
    </source>
</evidence>
<dbReference type="InterPro" id="IPR004480">
    <property type="entry name" value="Monothiol_GRX-rel"/>
</dbReference>
<feature type="chain" id="PRO_5042104654" description="Glutaredoxin domain-containing protein" evidence="6">
    <location>
        <begin position="16"/>
        <end position="106"/>
    </location>
</feature>
<dbReference type="SUPFAM" id="SSF52833">
    <property type="entry name" value="Thioredoxin-like"/>
    <property type="match status" value="1"/>
</dbReference>
<dbReference type="EMBL" id="JAQMWT010000419">
    <property type="protein sequence ID" value="KAJ8601591.1"/>
    <property type="molecule type" value="Genomic_DNA"/>
</dbReference>
<protein>
    <recommendedName>
        <fullName evidence="7">Glutaredoxin domain-containing protein</fullName>
    </recommendedName>
</protein>
<evidence type="ECO:0000259" key="7">
    <source>
        <dbReference type="Pfam" id="PF00462"/>
    </source>
</evidence>
<evidence type="ECO:0000256" key="5">
    <source>
        <dbReference type="ARBA" id="ARBA00023284"/>
    </source>
</evidence>
<proteinExistence type="predicted"/>
<evidence type="ECO:0000256" key="4">
    <source>
        <dbReference type="ARBA" id="ARBA00023014"/>
    </source>
</evidence>